<dbReference type="InterPro" id="IPR054156">
    <property type="entry name" value="YxaF_TetR_C"/>
</dbReference>
<reference evidence="6 7" key="1">
    <citation type="journal article" date="2013" name="Genome Announc.">
        <title>Complete Genome Sequence of the Solvent Producer Clostridium saccharobutylicum NCP262 (DSM 13864).</title>
        <authorList>
            <person name="Poehlein A."/>
            <person name="Hartwich K."/>
            <person name="Krabben P."/>
            <person name="Ehrenreich A."/>
            <person name="Liebl W."/>
            <person name="Durre P."/>
            <person name="Gottschalk G."/>
            <person name="Daniel R."/>
        </authorList>
    </citation>
    <scope>NUCLEOTIDE SEQUENCE [LARGE SCALE GENOMIC DNA]</scope>
    <source>
        <strain evidence="6">DSM 13864</strain>
    </source>
</reference>
<name>U5MSF9_CLOSA</name>
<dbReference type="Pfam" id="PF21993">
    <property type="entry name" value="TetR_C_13_2"/>
    <property type="match status" value="1"/>
</dbReference>
<evidence type="ECO:0000256" key="4">
    <source>
        <dbReference type="PROSITE-ProRule" id="PRU00335"/>
    </source>
</evidence>
<dbReference type="InterPro" id="IPR009057">
    <property type="entry name" value="Homeodomain-like_sf"/>
</dbReference>
<dbReference type="HOGENOM" id="CLU_069356_28_1_9"/>
<dbReference type="PANTHER" id="PTHR47506">
    <property type="entry name" value="TRANSCRIPTIONAL REGULATORY PROTEIN"/>
    <property type="match status" value="1"/>
</dbReference>
<proteinExistence type="predicted"/>
<evidence type="ECO:0000256" key="2">
    <source>
        <dbReference type="ARBA" id="ARBA00023125"/>
    </source>
</evidence>
<dbReference type="PATRIC" id="fig|1345695.10.peg.1753"/>
<dbReference type="Pfam" id="PF00440">
    <property type="entry name" value="TetR_N"/>
    <property type="match status" value="1"/>
</dbReference>
<dbReference type="KEGG" id="csb:CLSA_c25690"/>
<dbReference type="OrthoDB" id="9812484at2"/>
<dbReference type="eggNOG" id="COG1309">
    <property type="taxonomic scope" value="Bacteria"/>
</dbReference>
<dbReference type="RefSeq" id="WP_022746688.1">
    <property type="nucleotide sequence ID" value="NC_022571.1"/>
</dbReference>
<dbReference type="EMBL" id="CP006721">
    <property type="protein sequence ID" value="AGX43540.1"/>
    <property type="molecule type" value="Genomic_DNA"/>
</dbReference>
<protein>
    <submittedName>
        <fullName evidence="6">HTH-type transcriptional regulator YxaF</fullName>
    </submittedName>
</protein>
<evidence type="ECO:0000259" key="5">
    <source>
        <dbReference type="PROSITE" id="PS50977"/>
    </source>
</evidence>
<keyword evidence="2 4" id="KW-0238">DNA-binding</keyword>
<keyword evidence="7" id="KW-1185">Reference proteome</keyword>
<gene>
    <name evidence="6" type="primary">yxaF</name>
    <name evidence="6" type="ORF">CLSA_c25690</name>
</gene>
<dbReference type="PANTHER" id="PTHR47506:SF3">
    <property type="entry name" value="HTH-TYPE TRANSCRIPTIONAL REGULATOR LMRA"/>
    <property type="match status" value="1"/>
</dbReference>
<dbReference type="InterPro" id="IPR036271">
    <property type="entry name" value="Tet_transcr_reg_TetR-rel_C_sf"/>
</dbReference>
<evidence type="ECO:0000313" key="6">
    <source>
        <dbReference type="EMBL" id="AGX43540.1"/>
    </source>
</evidence>
<dbReference type="Gene3D" id="1.10.357.10">
    <property type="entry name" value="Tetracycline Repressor, domain 2"/>
    <property type="match status" value="1"/>
</dbReference>
<evidence type="ECO:0000256" key="1">
    <source>
        <dbReference type="ARBA" id="ARBA00023015"/>
    </source>
</evidence>
<evidence type="ECO:0000256" key="3">
    <source>
        <dbReference type="ARBA" id="ARBA00023163"/>
    </source>
</evidence>
<dbReference type="AlphaFoldDB" id="U5MSF9"/>
<dbReference type="Proteomes" id="UP000017118">
    <property type="component" value="Chromosome"/>
</dbReference>
<dbReference type="PROSITE" id="PS50977">
    <property type="entry name" value="HTH_TETR_2"/>
    <property type="match status" value="1"/>
</dbReference>
<dbReference type="GO" id="GO:0003677">
    <property type="term" value="F:DNA binding"/>
    <property type="evidence" value="ECO:0007669"/>
    <property type="project" value="UniProtKB-UniRule"/>
</dbReference>
<dbReference type="SUPFAM" id="SSF48498">
    <property type="entry name" value="Tetracyclin repressor-like, C-terminal domain"/>
    <property type="match status" value="1"/>
</dbReference>
<dbReference type="PRINTS" id="PR00455">
    <property type="entry name" value="HTHTETR"/>
</dbReference>
<dbReference type="InterPro" id="IPR001647">
    <property type="entry name" value="HTH_TetR"/>
</dbReference>
<sequence length="189" mass="21382">MRNNTNAKEKFIETAYKLFEVKGYNATGLNEILKESGAPKGSLYYHFPNGKEELALESIKLAGEKITTNLKKNIDVFENPIDGIVFNINKLAEIIDNNKKMHDMSISLVALETYNSSEVLRNACEKVFKTIQNIYIKKLIDFGISEKRAEDIAILILTMMEGAITVSLTIRNGETLRRLGKQIPILIRE</sequence>
<feature type="domain" description="HTH tetR-type" evidence="5">
    <location>
        <begin position="5"/>
        <end position="65"/>
    </location>
</feature>
<organism evidence="6 7">
    <name type="scientific">Clostridium saccharobutylicum DSM 13864</name>
    <dbReference type="NCBI Taxonomy" id="1345695"/>
    <lineage>
        <taxon>Bacteria</taxon>
        <taxon>Bacillati</taxon>
        <taxon>Bacillota</taxon>
        <taxon>Clostridia</taxon>
        <taxon>Eubacteriales</taxon>
        <taxon>Clostridiaceae</taxon>
        <taxon>Clostridium</taxon>
    </lineage>
</organism>
<dbReference type="GeneID" id="55474979"/>
<accession>U5MSF9</accession>
<evidence type="ECO:0000313" key="7">
    <source>
        <dbReference type="Proteomes" id="UP000017118"/>
    </source>
</evidence>
<keyword evidence="1" id="KW-0805">Transcription regulation</keyword>
<feature type="DNA-binding region" description="H-T-H motif" evidence="4">
    <location>
        <begin position="28"/>
        <end position="47"/>
    </location>
</feature>
<keyword evidence="3" id="KW-0804">Transcription</keyword>
<dbReference type="SUPFAM" id="SSF46689">
    <property type="entry name" value="Homeodomain-like"/>
    <property type="match status" value="1"/>
</dbReference>